<keyword evidence="3" id="KW-1185">Reference proteome</keyword>
<feature type="region of interest" description="Disordered" evidence="1">
    <location>
        <begin position="89"/>
        <end position="120"/>
    </location>
</feature>
<reference evidence="2 3" key="1">
    <citation type="submission" date="2024-10" db="EMBL/GenBank/DDBJ databases">
        <authorList>
            <person name="Kim D."/>
        </authorList>
    </citation>
    <scope>NUCLEOTIDE SEQUENCE [LARGE SCALE GENOMIC DNA]</scope>
    <source>
        <strain evidence="2">BH-2024</strain>
    </source>
</reference>
<dbReference type="Gene3D" id="3.30.310.10">
    <property type="entry name" value="TATA-Binding Protein"/>
    <property type="match status" value="1"/>
</dbReference>
<comment type="caution">
    <text evidence="2">The sequence shown here is derived from an EMBL/GenBank/DDBJ whole genome shotgun (WGS) entry which is preliminary data.</text>
</comment>
<dbReference type="Proteomes" id="UP001620626">
    <property type="component" value="Unassembled WGS sequence"/>
</dbReference>
<organism evidence="2 3">
    <name type="scientific">Heterodera trifolii</name>
    <dbReference type="NCBI Taxonomy" id="157864"/>
    <lineage>
        <taxon>Eukaryota</taxon>
        <taxon>Metazoa</taxon>
        <taxon>Ecdysozoa</taxon>
        <taxon>Nematoda</taxon>
        <taxon>Chromadorea</taxon>
        <taxon>Rhabditida</taxon>
        <taxon>Tylenchina</taxon>
        <taxon>Tylenchomorpha</taxon>
        <taxon>Tylenchoidea</taxon>
        <taxon>Heteroderidae</taxon>
        <taxon>Heteroderinae</taxon>
        <taxon>Heterodera</taxon>
    </lineage>
</organism>
<gene>
    <name evidence="2" type="ORF">niasHT_019951</name>
</gene>
<dbReference type="SUPFAM" id="SSF55945">
    <property type="entry name" value="TATA-box binding protein-like"/>
    <property type="match status" value="1"/>
</dbReference>
<dbReference type="InterPro" id="IPR012295">
    <property type="entry name" value="TBP_dom_sf"/>
</dbReference>
<proteinExistence type="predicted"/>
<dbReference type="EMBL" id="JBICBT010000415">
    <property type="protein sequence ID" value="KAL3114447.1"/>
    <property type="molecule type" value="Genomic_DNA"/>
</dbReference>
<accession>A0ABD2LHR1</accession>
<feature type="compositionally biased region" description="Basic and acidic residues" evidence="1">
    <location>
        <begin position="89"/>
        <end position="102"/>
    </location>
</feature>
<name>A0ABD2LHR1_9BILA</name>
<evidence type="ECO:0000313" key="3">
    <source>
        <dbReference type="Proteomes" id="UP001620626"/>
    </source>
</evidence>
<protein>
    <submittedName>
        <fullName evidence="2">Uncharacterized protein</fullName>
    </submittedName>
</protein>
<sequence>MSRHSAIDQNHDDDNVLADTQFVGVRSCRLDFCAFPALRCTLSMALSESQQQQPQSVAPPIAVTFLLFVNGQLIVTGVRSVEHINAAVAEHRDDGQQKHLQADSRNPPPPSPIKCDHTFT</sequence>
<evidence type="ECO:0000313" key="2">
    <source>
        <dbReference type="EMBL" id="KAL3114447.1"/>
    </source>
</evidence>
<evidence type="ECO:0000256" key="1">
    <source>
        <dbReference type="SAM" id="MobiDB-lite"/>
    </source>
</evidence>
<dbReference type="AlphaFoldDB" id="A0ABD2LHR1"/>